<gene>
    <name evidence="2" type="ORF">SAMN02745119_00508</name>
</gene>
<evidence type="ECO:0000256" key="1">
    <source>
        <dbReference type="SAM" id="Phobius"/>
    </source>
</evidence>
<keyword evidence="3" id="KW-1185">Reference proteome</keyword>
<evidence type="ECO:0008006" key="4">
    <source>
        <dbReference type="Google" id="ProtNLM"/>
    </source>
</evidence>
<dbReference type="STRING" id="115783.SAMN02745119_00508"/>
<organism evidence="2 3">
    <name type="scientific">Trichlorobacter thiogenes</name>
    <dbReference type="NCBI Taxonomy" id="115783"/>
    <lineage>
        <taxon>Bacteria</taxon>
        <taxon>Pseudomonadati</taxon>
        <taxon>Thermodesulfobacteriota</taxon>
        <taxon>Desulfuromonadia</taxon>
        <taxon>Geobacterales</taxon>
        <taxon>Geobacteraceae</taxon>
        <taxon>Trichlorobacter</taxon>
    </lineage>
</organism>
<dbReference type="Proteomes" id="UP000190102">
    <property type="component" value="Unassembled WGS sequence"/>
</dbReference>
<feature type="transmembrane region" description="Helical" evidence="1">
    <location>
        <begin position="133"/>
        <end position="153"/>
    </location>
</feature>
<evidence type="ECO:0000313" key="3">
    <source>
        <dbReference type="Proteomes" id="UP000190102"/>
    </source>
</evidence>
<dbReference type="OrthoDB" id="9853332at2"/>
<name>A0A1T4KEA5_9BACT</name>
<feature type="transmembrane region" description="Helical" evidence="1">
    <location>
        <begin position="45"/>
        <end position="71"/>
    </location>
</feature>
<dbReference type="EMBL" id="FUWR01000001">
    <property type="protein sequence ID" value="SJZ40721.1"/>
    <property type="molecule type" value="Genomic_DNA"/>
</dbReference>
<accession>A0A1T4KEA5</accession>
<protein>
    <recommendedName>
        <fullName evidence="4">DUF2975 domain-containing protein</fullName>
    </recommendedName>
</protein>
<keyword evidence="1" id="KW-0472">Membrane</keyword>
<keyword evidence="1" id="KW-1133">Transmembrane helix</keyword>
<reference evidence="3" key="1">
    <citation type="submission" date="2017-02" db="EMBL/GenBank/DDBJ databases">
        <authorList>
            <person name="Varghese N."/>
            <person name="Submissions S."/>
        </authorList>
    </citation>
    <scope>NUCLEOTIDE SEQUENCE [LARGE SCALE GENOMIC DNA]</scope>
    <source>
        <strain evidence="3">ATCC BAA-34</strain>
    </source>
</reference>
<evidence type="ECO:0000313" key="2">
    <source>
        <dbReference type="EMBL" id="SJZ40721.1"/>
    </source>
</evidence>
<proteinExistence type="predicted"/>
<feature type="transmembrane region" description="Helical" evidence="1">
    <location>
        <begin position="92"/>
        <end position="113"/>
    </location>
</feature>
<dbReference type="RefSeq" id="WP_078788791.1">
    <property type="nucleotide sequence ID" value="NZ_FUWR01000001.1"/>
</dbReference>
<sequence length="163" mass="17375">MQWTVVLLWLLTLVIAVLRWSAPQIVAWLPPTLATQVGPAGLSSGVRIAGFLVELLPLVAAAYALAALFRICSAYAKGELFRRETGVQYRRFGTGLLLLGGANALYTATLSGLLSMAVQGKLSISVGLSTADLYLLIVGGAVQMLGVVMDEAYRLHDENSQIV</sequence>
<keyword evidence="1" id="KW-0812">Transmembrane</keyword>
<dbReference type="AlphaFoldDB" id="A0A1T4KEA5"/>